<reference evidence="5" key="1">
    <citation type="submission" date="2015-02" db="EMBL/GenBank/DDBJ databases">
        <authorList>
            <person name="Gon?alves P."/>
        </authorList>
    </citation>
    <scope>NUCLEOTIDE SEQUENCE [LARGE SCALE GENOMIC DNA]</scope>
</reference>
<feature type="region of interest" description="Disordered" evidence="1">
    <location>
        <begin position="875"/>
        <end position="895"/>
    </location>
</feature>
<dbReference type="EMBL" id="CENE01000004">
    <property type="protein sequence ID" value="CEQ39708.1"/>
    <property type="molecule type" value="Genomic_DNA"/>
</dbReference>
<dbReference type="PROSITE" id="PS50275">
    <property type="entry name" value="SAC"/>
    <property type="match status" value="1"/>
</dbReference>
<dbReference type="InterPro" id="IPR034753">
    <property type="entry name" value="hSac2"/>
</dbReference>
<dbReference type="InterPro" id="IPR002013">
    <property type="entry name" value="SAC_dom"/>
</dbReference>
<feature type="non-terminal residue" evidence="4">
    <location>
        <position position="1"/>
    </location>
</feature>
<name>A0A0D6EJ06_SPOSA</name>
<dbReference type="Pfam" id="PF02383">
    <property type="entry name" value="Syja_N"/>
    <property type="match status" value="1"/>
</dbReference>
<keyword evidence="5" id="KW-1185">Reference proteome</keyword>
<dbReference type="PROSITE" id="PS51791">
    <property type="entry name" value="HSAC2"/>
    <property type="match status" value="1"/>
</dbReference>
<dbReference type="Proteomes" id="UP000243876">
    <property type="component" value="Unassembled WGS sequence"/>
</dbReference>
<gene>
    <name evidence="4" type="primary">SPOSA6832_01253</name>
</gene>
<feature type="compositionally biased region" description="Low complexity" evidence="1">
    <location>
        <begin position="243"/>
        <end position="256"/>
    </location>
</feature>
<feature type="domain" description="HSac2" evidence="3">
    <location>
        <begin position="714"/>
        <end position="874"/>
    </location>
</feature>
<evidence type="ECO:0000259" key="3">
    <source>
        <dbReference type="PROSITE" id="PS51791"/>
    </source>
</evidence>
<evidence type="ECO:0000259" key="2">
    <source>
        <dbReference type="PROSITE" id="PS50275"/>
    </source>
</evidence>
<dbReference type="GO" id="GO:0043812">
    <property type="term" value="F:phosphatidylinositol-4-phosphate phosphatase activity"/>
    <property type="evidence" value="ECO:0007669"/>
    <property type="project" value="TreeGrafter"/>
</dbReference>
<protein>
    <submittedName>
        <fullName evidence="4">SPOSA6832_01253-mRNA-1:cds</fullName>
    </submittedName>
</protein>
<accession>A0A0D6EJ06</accession>
<evidence type="ECO:0000313" key="4">
    <source>
        <dbReference type="EMBL" id="CEQ39708.1"/>
    </source>
</evidence>
<proteinExistence type="predicted"/>
<feature type="region of interest" description="Disordered" evidence="1">
    <location>
        <begin position="168"/>
        <end position="204"/>
    </location>
</feature>
<dbReference type="InterPro" id="IPR022158">
    <property type="entry name" value="Inositol_phosphatase"/>
</dbReference>
<evidence type="ECO:0000256" key="1">
    <source>
        <dbReference type="SAM" id="MobiDB-lite"/>
    </source>
</evidence>
<sequence>MPAPSSWSIGSPKALPPSVTIPPMPILLHRKLAVHSTSSGLVLRPFDAAQRGTYRGPAVLLRWKESKPEALQEWAEEKDGDGLTVGGIGGLLKGFAESYLLLITDASVAATLPDAHASKVLSVNSLLAIPLGSFGAARTIISKQSAKEAARHRKSLSTASIVTNSTLDSRRWSGEAPEDSDLDDSSQTEDEADAAPVIVPSQDGATAKRPFWQRAFSRNITKPPPRAVVDVSLAERLLPPTPSSATTSSADPATLPVPSTSDASSLPAIADEATHPSAAGLDDEEVRESQKELDDKLLIECLRTLTGLYYSLDADITRSLQSKASEAKAGPLEHLPLWRRVDRRFWFNAHLMSPFVEAGPYRTLTSDNPTFPKSIDLSLTLISRRSIDRPGLRYQRRGINASGGTANFVETEFIVSTVRDDTRHTCSFVQLRGSIPIYWSQNPFALKPPPVLERTKEESREAMRKHLDNLEERYGRLLLVNLAEQTGKEGTVVEAYRTGVESLKKPEEEIRYVEFDFHRECRGMRYENISNLINNNVLGNHRRDVFDPDRRSSRELHRFARRNALGPSLLTTVSELQRTNVVQSAISRWVLNRHLVHLGITSGEEPGMHDELDVAFNGLWADNGDAISREYAGTSALKGDFTRTGKRNWKGALNDASNSVARLMQSTVTGASLSSLFFCDFFKQAALDYILGINLLAFQEFSERLEASDPGEILRLAKIRQEAIETSARDVLPEGEEKLAGWTLLSPSEKDVVRPAKGGKFEEKVLLLSSKAVYVVGYEFSLQKVVSFTRIPTGDITSVQTGAYILSSLDASTRDPVENYGLVLRYADGSTTERIHTYTLRTESAKKDRSTASVAASPNRRLSALKPLRLPGVTAVKEKDKPGPPASGGASPSSTAGETHFFAFKALRRDAVKMASVDGSSQIMDRRAGDDVEGKTAKDLVRGIVGRLREECDKLGAVPDKVEGADKDPWLVEKDIISLAECRAQTALVDKLSHALYKAIWL</sequence>
<organism evidence="4 5">
    <name type="scientific">Sporidiobolus salmonicolor</name>
    <name type="common">Yeast-like fungus</name>
    <name type="synonym">Sporobolomyces salmonicolor</name>
    <dbReference type="NCBI Taxonomy" id="5005"/>
    <lineage>
        <taxon>Eukaryota</taxon>
        <taxon>Fungi</taxon>
        <taxon>Dikarya</taxon>
        <taxon>Basidiomycota</taxon>
        <taxon>Pucciniomycotina</taxon>
        <taxon>Microbotryomycetes</taxon>
        <taxon>Sporidiobolales</taxon>
        <taxon>Sporidiobolaceae</taxon>
        <taxon>Sporobolomyces</taxon>
    </lineage>
</organism>
<dbReference type="GO" id="GO:0005783">
    <property type="term" value="C:endoplasmic reticulum"/>
    <property type="evidence" value="ECO:0007669"/>
    <property type="project" value="TreeGrafter"/>
</dbReference>
<evidence type="ECO:0000313" key="5">
    <source>
        <dbReference type="Proteomes" id="UP000243876"/>
    </source>
</evidence>
<dbReference type="PANTHER" id="PTHR45662">
    <property type="entry name" value="PHOSPHATIDYLINOSITIDE PHOSPHATASE SAC1"/>
    <property type="match status" value="1"/>
</dbReference>
<feature type="domain" description="SAC" evidence="2">
    <location>
        <begin position="299"/>
        <end position="633"/>
    </location>
</feature>
<dbReference type="Pfam" id="PF12456">
    <property type="entry name" value="hSac2"/>
    <property type="match status" value="1"/>
</dbReference>
<dbReference type="OrthoDB" id="405996at2759"/>
<feature type="compositionally biased region" description="Acidic residues" evidence="1">
    <location>
        <begin position="176"/>
        <end position="193"/>
    </location>
</feature>
<feature type="region of interest" description="Disordered" evidence="1">
    <location>
        <begin position="239"/>
        <end position="265"/>
    </location>
</feature>
<dbReference type="GO" id="GO:0046856">
    <property type="term" value="P:phosphatidylinositol dephosphorylation"/>
    <property type="evidence" value="ECO:0007669"/>
    <property type="project" value="TreeGrafter"/>
</dbReference>
<dbReference type="AlphaFoldDB" id="A0A0D6EJ06"/>
<dbReference type="PANTHER" id="PTHR45662:SF7">
    <property type="entry name" value="SACI DOMAIN PROTEIN (AFU_ORTHOLOGUE AFUA_1G15890)"/>
    <property type="match status" value="1"/>
</dbReference>